<dbReference type="Proteomes" id="UP000444721">
    <property type="component" value="Unassembled WGS sequence"/>
</dbReference>
<dbReference type="VEuPathDB" id="AmoebaDB:FDP41_007149"/>
<dbReference type="GeneID" id="68114367"/>
<dbReference type="OMA" id="CSIGTRD"/>
<evidence type="ECO:0000256" key="1">
    <source>
        <dbReference type="ARBA" id="ARBA00009048"/>
    </source>
</evidence>
<dbReference type="OrthoDB" id="5855668at2759"/>
<reference evidence="5 6" key="1">
    <citation type="journal article" date="2019" name="Sci. Rep.">
        <title>Nanopore sequencing improves the draft genome of the human pathogenic amoeba Naegleria fowleri.</title>
        <authorList>
            <person name="Liechti N."/>
            <person name="Schurch N."/>
            <person name="Bruggmann R."/>
            <person name="Wittwer M."/>
        </authorList>
    </citation>
    <scope>NUCLEOTIDE SEQUENCE [LARGE SCALE GENOMIC DNA]</scope>
    <source>
        <strain evidence="5 6">ATCC 30894</strain>
    </source>
</reference>
<dbReference type="CDD" id="cd04048">
    <property type="entry name" value="C2A_Copine"/>
    <property type="match status" value="1"/>
</dbReference>
<evidence type="ECO:0000256" key="3">
    <source>
        <dbReference type="SAM" id="MobiDB-lite"/>
    </source>
</evidence>
<gene>
    <name evidence="5" type="ORF">FDP41_007149</name>
</gene>
<dbReference type="SMART" id="SM00327">
    <property type="entry name" value="VWA"/>
    <property type="match status" value="1"/>
</dbReference>
<dbReference type="FunFam" id="2.60.40.150:FF:000099">
    <property type="entry name" value="Copine 3"/>
    <property type="match status" value="1"/>
</dbReference>
<comment type="similarity">
    <text evidence="1">Belongs to the copine family.</text>
</comment>
<dbReference type="RefSeq" id="XP_044558475.1">
    <property type="nucleotide sequence ID" value="XM_044710862.1"/>
</dbReference>
<accession>A0A6A5BG52</accession>
<dbReference type="PROSITE" id="PS50004">
    <property type="entry name" value="C2"/>
    <property type="match status" value="2"/>
</dbReference>
<organism evidence="5 6">
    <name type="scientific">Naegleria fowleri</name>
    <name type="common">Brain eating amoeba</name>
    <dbReference type="NCBI Taxonomy" id="5763"/>
    <lineage>
        <taxon>Eukaryota</taxon>
        <taxon>Discoba</taxon>
        <taxon>Heterolobosea</taxon>
        <taxon>Tetramitia</taxon>
        <taxon>Eutetramitia</taxon>
        <taxon>Vahlkampfiidae</taxon>
        <taxon>Naegleria</taxon>
    </lineage>
</organism>
<name>A0A6A5BG52_NAEFO</name>
<dbReference type="VEuPathDB" id="AmoebaDB:NF0075780"/>
<dbReference type="Gene3D" id="2.60.40.150">
    <property type="entry name" value="C2 domain"/>
    <property type="match status" value="2"/>
</dbReference>
<protein>
    <recommendedName>
        <fullName evidence="4">C2 domain-containing protein</fullName>
    </recommendedName>
</protein>
<dbReference type="EMBL" id="VFQX01000058">
    <property type="protein sequence ID" value="KAF0973762.1"/>
    <property type="molecule type" value="Genomic_DNA"/>
</dbReference>
<dbReference type="InterPro" id="IPR010734">
    <property type="entry name" value="Copine_C"/>
</dbReference>
<dbReference type="SMART" id="SM00239">
    <property type="entry name" value="C2"/>
    <property type="match status" value="2"/>
</dbReference>
<dbReference type="InterPro" id="IPR036465">
    <property type="entry name" value="vWFA_dom_sf"/>
</dbReference>
<dbReference type="InterPro" id="IPR002035">
    <property type="entry name" value="VWF_A"/>
</dbReference>
<keyword evidence="2" id="KW-0677">Repeat</keyword>
<dbReference type="InterPro" id="IPR037768">
    <property type="entry name" value="C2B_Copine"/>
</dbReference>
<dbReference type="GO" id="GO:0071277">
    <property type="term" value="P:cellular response to calcium ion"/>
    <property type="evidence" value="ECO:0007669"/>
    <property type="project" value="TreeGrafter"/>
</dbReference>
<dbReference type="PANTHER" id="PTHR10857">
    <property type="entry name" value="COPINE"/>
    <property type="match status" value="1"/>
</dbReference>
<feature type="domain" description="C2" evidence="4">
    <location>
        <begin position="147"/>
        <end position="272"/>
    </location>
</feature>
<dbReference type="AlphaFoldDB" id="A0A6A5BG52"/>
<evidence type="ECO:0000256" key="2">
    <source>
        <dbReference type="ARBA" id="ARBA00022737"/>
    </source>
</evidence>
<keyword evidence="6" id="KW-1185">Reference proteome</keyword>
<feature type="domain" description="C2" evidence="4">
    <location>
        <begin position="6"/>
        <end position="136"/>
    </location>
</feature>
<sequence>MITSSTAPTNLNNQKYVGTDDIATEVELSISCNQLPNLDVLSKSDPQVFVFSKDATNPMAPWIEIGRTEIIWDNLNPKFVTTFVMKYRFETNQYLKFVVVDIDNQHSKRLEDQELVGEMYCTLAEIVGSKGSRLMKPLIHPQLHNTRRGFIAIRAEEVQKSNHVVTFKISVKNLDSKNWFFGKSDPFLVISRGGMEEAEFAPVYKSEYYLKTLNTSFRPFQISTQKLCNGDFQRQIRLEVYDWNRSGNHELIGYHQTTLDELIKQGNQKSYLLIHPELKKKKKGYIGSGNIVIDSISVERAYSFLDYVRGGYQISLIAAIDFTASNGDPNNNQSLHYRAANYLNDYQKAILSVGDILSYYDSDKKYPVYGFGAKIPPRYEVSHCFPANMNWNNPEVDGVQGILNAYNYSMSTVQLYGPTYFAPIINTAASFARRDAETTYFILLILTDGEICDMPATTDAIVEASTLPLSIIIVGIGNANFGNMDVLDADDSPLVSSRGVRMSRDIVQFVPFNNFKNAHPSVLAQQVLQEVPNQFLSYMKYHNILPRNPVQVESFYGMPSMARMNSQSSNNPNATSSSGAFKFNNGQTDYHQQQQQYAVPYPITTNSIPPQQQPPYPTSSMQPLPQQFPPQQQPLPNNSGIKYDINGIPKYTI</sequence>
<dbReference type="InterPro" id="IPR000008">
    <property type="entry name" value="C2_dom"/>
</dbReference>
<comment type="caution">
    <text evidence="5">The sequence shown here is derived from an EMBL/GenBank/DDBJ whole genome shotgun (WGS) entry which is preliminary data.</text>
</comment>
<dbReference type="GO" id="GO:0005544">
    <property type="term" value="F:calcium-dependent phospholipid binding"/>
    <property type="evidence" value="ECO:0007669"/>
    <property type="project" value="InterPro"/>
</dbReference>
<evidence type="ECO:0000313" key="6">
    <source>
        <dbReference type="Proteomes" id="UP000444721"/>
    </source>
</evidence>
<dbReference type="InterPro" id="IPR045052">
    <property type="entry name" value="Copine"/>
</dbReference>
<feature type="region of interest" description="Disordered" evidence="3">
    <location>
        <begin position="564"/>
        <end position="643"/>
    </location>
</feature>
<dbReference type="SUPFAM" id="SSF49562">
    <property type="entry name" value="C2 domain (Calcium/lipid-binding domain, CaLB)"/>
    <property type="match status" value="2"/>
</dbReference>
<evidence type="ECO:0000313" key="5">
    <source>
        <dbReference type="EMBL" id="KAF0973762.1"/>
    </source>
</evidence>
<dbReference type="SUPFAM" id="SSF53300">
    <property type="entry name" value="vWA-like"/>
    <property type="match status" value="1"/>
</dbReference>
<proteinExistence type="inferred from homology"/>
<dbReference type="GO" id="GO:0005886">
    <property type="term" value="C:plasma membrane"/>
    <property type="evidence" value="ECO:0007669"/>
    <property type="project" value="TreeGrafter"/>
</dbReference>
<feature type="compositionally biased region" description="Polar residues" evidence="3">
    <location>
        <begin position="564"/>
        <end position="591"/>
    </location>
</feature>
<dbReference type="CDD" id="cd04047">
    <property type="entry name" value="C2B_Copine"/>
    <property type="match status" value="1"/>
</dbReference>
<dbReference type="InterPro" id="IPR035892">
    <property type="entry name" value="C2_domain_sf"/>
</dbReference>
<evidence type="ECO:0000259" key="4">
    <source>
        <dbReference type="PROSITE" id="PS50004"/>
    </source>
</evidence>
<dbReference type="PANTHER" id="PTHR10857:SF106">
    <property type="entry name" value="C2 DOMAIN-CONTAINING PROTEIN"/>
    <property type="match status" value="1"/>
</dbReference>
<dbReference type="Pfam" id="PF07002">
    <property type="entry name" value="Copine"/>
    <property type="match status" value="1"/>
</dbReference>
<dbReference type="Pfam" id="PF00168">
    <property type="entry name" value="C2"/>
    <property type="match status" value="2"/>
</dbReference>
<dbReference type="VEuPathDB" id="AmoebaDB:NfTy_009140"/>